<dbReference type="NCBIfam" id="TIGR00326">
    <property type="entry name" value="eubact_ribD"/>
    <property type="match status" value="1"/>
</dbReference>
<dbReference type="SUPFAM" id="SSF53597">
    <property type="entry name" value="Dihydrofolate reductase-like"/>
    <property type="match status" value="1"/>
</dbReference>
<dbReference type="PANTHER" id="PTHR11079">
    <property type="entry name" value="CYTOSINE DEAMINASE FAMILY MEMBER"/>
    <property type="match status" value="1"/>
</dbReference>
<comment type="caution">
    <text evidence="3">The sequence shown here is derived from an EMBL/GenBank/DDBJ whole genome shotgun (WGS) entry which is preliminary data.</text>
</comment>
<organism evidence="3 4">
    <name type="scientific">Helicobacter equorum</name>
    <dbReference type="NCBI Taxonomy" id="361872"/>
    <lineage>
        <taxon>Bacteria</taxon>
        <taxon>Pseudomonadati</taxon>
        <taxon>Campylobacterota</taxon>
        <taxon>Epsilonproteobacteria</taxon>
        <taxon>Campylobacterales</taxon>
        <taxon>Helicobacteraceae</taxon>
        <taxon>Helicobacter</taxon>
    </lineage>
</organism>
<dbReference type="Gene3D" id="3.40.430.10">
    <property type="entry name" value="Dihydrofolate Reductase, subunit A"/>
    <property type="match status" value="1"/>
</dbReference>
<dbReference type="PANTHER" id="PTHR11079:SF162">
    <property type="entry name" value="RIBOFLAVIN BIOSYNTHESIS PROTEIN PYRD, CHLOROPLASTIC"/>
    <property type="match status" value="1"/>
</dbReference>
<dbReference type="EMBL" id="NXLT01000002">
    <property type="protein sequence ID" value="RDU67773.1"/>
    <property type="molecule type" value="Genomic_DNA"/>
</dbReference>
<dbReference type="OrthoDB" id="9800865at2"/>
<dbReference type="InterPro" id="IPR024072">
    <property type="entry name" value="DHFR-like_dom_sf"/>
</dbReference>
<dbReference type="Gene3D" id="3.40.140.10">
    <property type="entry name" value="Cytidine Deaminase, domain 2"/>
    <property type="match status" value="1"/>
</dbReference>
<feature type="domain" description="CMP/dCMP-type deaminase" evidence="2">
    <location>
        <begin position="1"/>
        <end position="163"/>
    </location>
</feature>
<dbReference type="AlphaFoldDB" id="A0A3D8IRQ1"/>
<name>A0A3D8IRQ1_9HELI</name>
<comment type="pathway">
    <text evidence="1">Cofactor biosynthesis; riboflavin biosynthesis.</text>
</comment>
<dbReference type="InterPro" id="IPR004794">
    <property type="entry name" value="Eubact_RibD"/>
</dbReference>
<dbReference type="Proteomes" id="UP000256514">
    <property type="component" value="Unassembled WGS sequence"/>
</dbReference>
<dbReference type="InterPro" id="IPR016193">
    <property type="entry name" value="Cytidine_deaminase-like"/>
</dbReference>
<dbReference type="Pfam" id="PF00383">
    <property type="entry name" value="dCMP_cyt_deam_1"/>
    <property type="match status" value="1"/>
</dbReference>
<dbReference type="InterPro" id="IPR002125">
    <property type="entry name" value="CMP_dCMP_dom"/>
</dbReference>
<dbReference type="GO" id="GO:0008835">
    <property type="term" value="F:diaminohydroxyphosphoribosylaminopyrimidine deaminase activity"/>
    <property type="evidence" value="ECO:0007669"/>
    <property type="project" value="InterPro"/>
</dbReference>
<evidence type="ECO:0000313" key="4">
    <source>
        <dbReference type="Proteomes" id="UP000256514"/>
    </source>
</evidence>
<gene>
    <name evidence="3" type="primary">ribD</name>
    <name evidence="3" type="ORF">CQA54_02260</name>
</gene>
<dbReference type="UniPathway" id="UPA00275"/>
<dbReference type="SUPFAM" id="SSF53927">
    <property type="entry name" value="Cytidine deaminase-like"/>
    <property type="match status" value="1"/>
</dbReference>
<sequence>MLDTLLLQCAINKAWEYQTLALPNPSVGALLYAPQYGIISLQAHQKAGAPHAEVLAFAYGAHKLFTRQGKLDLITHLDSLLSLPLTQQSEALHTFLIQNAQGLFQDCTLYVTLEPCTHFGKTPPCVELTKAMRPKRVVIGTSDPHTQASGGTKTLQQAGIEVVCGICEEAAQALLYPFVCWQHNGYFRLFKLAMRINGDYTSGQISQKATQIFTHNQRSVSDTIIVSGETFRTDMPRLDSRFATPPYNSTHTPNVEILTRSALTPTINPHFVSRPAKICHSPDSLDTHRGFCIIEGGFGLLATLQQDIDMVLLHIAPNFYPNALPHASSNATHDTLYTLNLLHTTSHTGDISLWFKNP</sequence>
<dbReference type="GO" id="GO:0009231">
    <property type="term" value="P:riboflavin biosynthetic process"/>
    <property type="evidence" value="ECO:0007669"/>
    <property type="project" value="UniProtKB-UniPathway"/>
</dbReference>
<keyword evidence="4" id="KW-1185">Reference proteome</keyword>
<accession>A0A3D8IRQ1</accession>
<proteinExistence type="predicted"/>
<evidence type="ECO:0000256" key="1">
    <source>
        <dbReference type="ARBA" id="ARBA00005104"/>
    </source>
</evidence>
<reference evidence="3 4" key="1">
    <citation type="submission" date="2018-04" db="EMBL/GenBank/DDBJ databases">
        <title>Novel Campyloabacter and Helicobacter Species and Strains.</title>
        <authorList>
            <person name="Mannion A.J."/>
            <person name="Shen Z."/>
            <person name="Fox J.G."/>
        </authorList>
    </citation>
    <scope>NUCLEOTIDE SEQUENCE [LARGE SCALE GENOMIC DNA]</scope>
    <source>
        <strain evidence="3 4">MIT 12-6600</strain>
    </source>
</reference>
<evidence type="ECO:0000313" key="3">
    <source>
        <dbReference type="EMBL" id="RDU67773.1"/>
    </source>
</evidence>
<dbReference type="PROSITE" id="PS51747">
    <property type="entry name" value="CYT_DCMP_DEAMINASES_2"/>
    <property type="match status" value="1"/>
</dbReference>
<dbReference type="CDD" id="cd01284">
    <property type="entry name" value="Riboflavin_deaminase-reductase"/>
    <property type="match status" value="1"/>
</dbReference>
<evidence type="ECO:0000259" key="2">
    <source>
        <dbReference type="PROSITE" id="PS51747"/>
    </source>
</evidence>
<protein>
    <submittedName>
        <fullName evidence="3">Bifunctional diaminohydroxyphosphoribosylaminopyrimidine deaminase/5-amino-6-(5-phosphoribosylamino)uracil reductase RibD</fullName>
    </submittedName>
</protein>